<dbReference type="InterPro" id="IPR005532">
    <property type="entry name" value="SUMF_dom"/>
</dbReference>
<dbReference type="PANTHER" id="PTHR23150">
    <property type="entry name" value="SULFATASE MODIFYING FACTOR 1, 2"/>
    <property type="match status" value="1"/>
</dbReference>
<dbReference type="Proteomes" id="UP000751190">
    <property type="component" value="Unassembled WGS sequence"/>
</dbReference>
<dbReference type="NCBIfam" id="TIGR04344">
    <property type="entry name" value="ovoA_Nterm"/>
    <property type="match status" value="1"/>
</dbReference>
<accession>A0A8J6C454</accession>
<dbReference type="OMA" id="PHQLRHP"/>
<reference evidence="3" key="1">
    <citation type="submission" date="2021-05" db="EMBL/GenBank/DDBJ databases">
        <title>The genome of the haptophyte Pavlova lutheri (Diacronema luteri, Pavlovales) - a model for lipid biosynthesis in eukaryotic algae.</title>
        <authorList>
            <person name="Hulatt C.J."/>
            <person name="Posewitz M.C."/>
        </authorList>
    </citation>
    <scope>NUCLEOTIDE SEQUENCE</scope>
    <source>
        <strain evidence="3">NIVA-4/92</strain>
    </source>
</reference>
<feature type="region of interest" description="Disordered" evidence="1">
    <location>
        <begin position="239"/>
        <end position="259"/>
    </location>
</feature>
<dbReference type="EMBL" id="JAGTXO010000088">
    <property type="protein sequence ID" value="KAG8457025.1"/>
    <property type="molecule type" value="Genomic_DNA"/>
</dbReference>
<proteinExistence type="predicted"/>
<dbReference type="SUPFAM" id="SSF56436">
    <property type="entry name" value="C-type lectin-like"/>
    <property type="match status" value="1"/>
</dbReference>
<dbReference type="InterPro" id="IPR027577">
    <property type="entry name" value="OvoA_Nterm"/>
</dbReference>
<evidence type="ECO:0000256" key="1">
    <source>
        <dbReference type="SAM" id="MobiDB-lite"/>
    </source>
</evidence>
<keyword evidence="5" id="KW-1185">Reference proteome</keyword>
<evidence type="ECO:0000313" key="3">
    <source>
        <dbReference type="EMBL" id="KAG8457025.1"/>
    </source>
</evidence>
<feature type="domain" description="Sulfatase-modifying factor enzyme-like" evidence="2">
    <location>
        <begin position="265"/>
        <end position="518"/>
    </location>
</feature>
<dbReference type="InterPro" id="IPR016187">
    <property type="entry name" value="CTDL_fold"/>
</dbReference>
<comment type="caution">
    <text evidence="3">The sequence shown here is derived from an EMBL/GenBank/DDBJ whole genome shotgun (WGS) entry which is preliminary data.</text>
</comment>
<dbReference type="EMBL" id="JAGTXO010000014">
    <property type="protein sequence ID" value="KAG8464141.1"/>
    <property type="molecule type" value="Genomic_DNA"/>
</dbReference>
<gene>
    <name evidence="4" type="ORF">KFE25_000309</name>
    <name evidence="3" type="ORF">KFE25_010441</name>
</gene>
<dbReference type="InterPro" id="IPR042095">
    <property type="entry name" value="SUMF_sf"/>
</dbReference>
<sequence length="521" mass="57801">MSVRAAAAAALRPSLRHLRGESWLSGPRDARWWTARKPVAGAPGFGDDGRVRALPALDVSKLTRESVQRYMDNAWLADDTLFAALDGEEAFLAPPWHDLRRPQVFYYGHSAAFYVNVLVRGGVLADADRVDPSFERIFEAGVDEQPGDDMSINRSLWPAVADVLAYRREVHALVSRVIEREVGPLQGARVPPVDSAHPLWALLMTIEHQRVHTETSSVLFREMPTHLLQPSLHFAPVHPSAQRPCASPTPREGVDFRPAQLLPNRGGHVELGRRGEPEFGWDLEYGRRVVDVPPFEICNSLVSNGEFHRFVAEGGYARERYWPAEGWAWREAVGASAPQFWAAGGGLRLLLSKAPMQWDWPVVVNRHEAMAYCAWRSEVEDLAPPVAYRPPTEAELALLRAQNAAQAAAAGAADDGLGDANGGLRWSSEAPVDAMRAARTGHHDLLGNVWQHCTDEAAPLDGFEPHRLYPAYSEPMFDGRHFILTGGSFATGGAFCSARTRNYFRPHFFQHAGFRLARTLR</sequence>
<dbReference type="Pfam" id="PF03781">
    <property type="entry name" value="FGE-sulfatase"/>
    <property type="match status" value="1"/>
</dbReference>
<name>A0A8J6C454_DIALT</name>
<protein>
    <recommendedName>
        <fullName evidence="2">Sulfatase-modifying factor enzyme-like domain-containing protein</fullName>
    </recommendedName>
</protein>
<organism evidence="3 5">
    <name type="scientific">Diacronema lutheri</name>
    <name type="common">Unicellular marine alga</name>
    <name type="synonym">Monochrysis lutheri</name>
    <dbReference type="NCBI Taxonomy" id="2081491"/>
    <lineage>
        <taxon>Eukaryota</taxon>
        <taxon>Haptista</taxon>
        <taxon>Haptophyta</taxon>
        <taxon>Pavlovophyceae</taxon>
        <taxon>Pavlovales</taxon>
        <taxon>Pavlovaceae</taxon>
        <taxon>Diacronema</taxon>
    </lineage>
</organism>
<dbReference type="GO" id="GO:0120147">
    <property type="term" value="F:formylglycine-generating oxidase activity"/>
    <property type="evidence" value="ECO:0007669"/>
    <property type="project" value="TreeGrafter"/>
</dbReference>
<dbReference type="Gene3D" id="3.90.1580.10">
    <property type="entry name" value="paralog of FGE (formylglycine-generating enzyme)"/>
    <property type="match status" value="1"/>
</dbReference>
<evidence type="ECO:0000313" key="5">
    <source>
        <dbReference type="Proteomes" id="UP000751190"/>
    </source>
</evidence>
<dbReference type="AlphaFoldDB" id="A0A8J6C454"/>
<evidence type="ECO:0000313" key="4">
    <source>
        <dbReference type="EMBL" id="KAG8464141.1"/>
    </source>
</evidence>
<dbReference type="OrthoDB" id="659at2759"/>
<dbReference type="PANTHER" id="PTHR23150:SF26">
    <property type="entry name" value="GENERIC METHYLTRANSFERASE"/>
    <property type="match status" value="1"/>
</dbReference>
<evidence type="ECO:0000259" key="2">
    <source>
        <dbReference type="Pfam" id="PF03781"/>
    </source>
</evidence>
<dbReference type="InterPro" id="IPR051043">
    <property type="entry name" value="Sulfatase_Mod_Factor_Kinase"/>
</dbReference>